<accession>A0A345BWH8</accession>
<keyword evidence="4" id="KW-1185">Reference proteome</keyword>
<dbReference type="Gene3D" id="3.40.50.2000">
    <property type="entry name" value="Glycogen Phosphorylase B"/>
    <property type="match status" value="2"/>
</dbReference>
<dbReference type="Pfam" id="PF13439">
    <property type="entry name" value="Glyco_transf_4"/>
    <property type="match status" value="1"/>
</dbReference>
<organism evidence="3 4">
    <name type="scientific">Salicibibacter kimchii</name>
    <dbReference type="NCBI Taxonomy" id="2099786"/>
    <lineage>
        <taxon>Bacteria</taxon>
        <taxon>Bacillati</taxon>
        <taxon>Bacillota</taxon>
        <taxon>Bacilli</taxon>
        <taxon>Bacillales</taxon>
        <taxon>Bacillaceae</taxon>
        <taxon>Salicibibacter</taxon>
    </lineage>
</organism>
<dbReference type="Pfam" id="PF00534">
    <property type="entry name" value="Glycos_transf_1"/>
    <property type="match status" value="1"/>
</dbReference>
<keyword evidence="3" id="KW-0808">Transferase</keyword>
<gene>
    <name evidence="3" type="ORF">DT065_04250</name>
</gene>
<dbReference type="GO" id="GO:0016757">
    <property type="term" value="F:glycosyltransferase activity"/>
    <property type="evidence" value="ECO:0007669"/>
    <property type="project" value="InterPro"/>
</dbReference>
<dbReference type="Proteomes" id="UP000252100">
    <property type="component" value="Chromosome"/>
</dbReference>
<dbReference type="OrthoDB" id="9803279at2"/>
<protein>
    <submittedName>
        <fullName evidence="3">Glycosyltransferase family 1 protein</fullName>
    </submittedName>
</protein>
<dbReference type="PANTHER" id="PTHR12526">
    <property type="entry name" value="GLYCOSYLTRANSFERASE"/>
    <property type="match status" value="1"/>
</dbReference>
<dbReference type="PANTHER" id="PTHR12526:SF630">
    <property type="entry name" value="GLYCOSYLTRANSFERASE"/>
    <property type="match status" value="1"/>
</dbReference>
<evidence type="ECO:0000313" key="4">
    <source>
        <dbReference type="Proteomes" id="UP000252100"/>
    </source>
</evidence>
<dbReference type="KEGG" id="rue:DT065_04250"/>
<sequence length="382" mass="43094">MSAKRILMIEPRFNSYYGAQKSMTHLVKSLDSDTFKTYIVTTRNGELNKFLTEEGIDVKIVPLGKSANAFGGRVLSYSIFRKLLVVFQILFFNLRLVFLIKRNNIDIVYANDARAVMYGGIAAKLLRKPLVYYIRADVGNSQVTKLGFALSSRIITIAKGVLDGASESIKNKYKDKIVNIYTGFTFSDHSNQYEDILPSEETDPKILIGYIGSINERKGIDLLVDAMKSSAVKPKIELIFAGGVSPGHEQYWLRLKKEMTENEISYQELGYTDRVQDVMKTIDIKVLPSRSEGLPRSLIEAMYHECAVIATDVGGVQEIIPNDDFGVVISPESTEQLTKAIEGLTSDKTKRDHLAKKGKAYVIDTFRQEKYEREINHLFMNL</sequence>
<feature type="domain" description="Glycosyl transferase family 1" evidence="1">
    <location>
        <begin position="201"/>
        <end position="359"/>
    </location>
</feature>
<dbReference type="InterPro" id="IPR001296">
    <property type="entry name" value="Glyco_trans_1"/>
</dbReference>
<dbReference type="SUPFAM" id="SSF53756">
    <property type="entry name" value="UDP-Glycosyltransferase/glycogen phosphorylase"/>
    <property type="match status" value="1"/>
</dbReference>
<dbReference type="InterPro" id="IPR028098">
    <property type="entry name" value="Glyco_trans_4-like_N"/>
</dbReference>
<dbReference type="AlphaFoldDB" id="A0A345BWH8"/>
<feature type="domain" description="Glycosyltransferase subfamily 4-like N-terminal" evidence="2">
    <location>
        <begin position="46"/>
        <end position="137"/>
    </location>
</feature>
<evidence type="ECO:0000259" key="2">
    <source>
        <dbReference type="Pfam" id="PF13439"/>
    </source>
</evidence>
<evidence type="ECO:0000313" key="3">
    <source>
        <dbReference type="EMBL" id="AXF55309.1"/>
    </source>
</evidence>
<proteinExistence type="predicted"/>
<evidence type="ECO:0000259" key="1">
    <source>
        <dbReference type="Pfam" id="PF00534"/>
    </source>
</evidence>
<name>A0A345BWH8_9BACI</name>
<reference evidence="3 4" key="1">
    <citation type="journal article" date="2018" name="J. Microbiol.">
        <title>Salicibibacter kimchii gen. nov., sp. nov., a moderately halophilic and alkalitolerant bacterium in the family Bacillaceae, isolated from kimchi.</title>
        <authorList>
            <person name="Jang J.Y."/>
            <person name="Oh Y.J."/>
            <person name="Lim S.K."/>
            <person name="Park H.K."/>
            <person name="Lee C."/>
            <person name="Kim J.Y."/>
            <person name="Lee M.A."/>
            <person name="Choi H.J."/>
        </authorList>
    </citation>
    <scope>NUCLEOTIDE SEQUENCE [LARGE SCALE GENOMIC DNA]</scope>
    <source>
        <strain evidence="3 4">NKC1-1</strain>
    </source>
</reference>
<dbReference type="EMBL" id="CP031092">
    <property type="protein sequence ID" value="AXF55309.1"/>
    <property type="molecule type" value="Genomic_DNA"/>
</dbReference>
<dbReference type="RefSeq" id="WP_114371182.1">
    <property type="nucleotide sequence ID" value="NZ_CP031092.1"/>
</dbReference>